<dbReference type="AlphaFoldDB" id="A0A5D4TKC9"/>
<accession>A0A5D4TKC9</accession>
<name>A0A5D4TKC9_9BACI</name>
<feature type="domain" description="EthD" evidence="1">
    <location>
        <begin position="14"/>
        <end position="89"/>
    </location>
</feature>
<dbReference type="NCBIfam" id="TIGR02118">
    <property type="entry name" value="EthD family reductase"/>
    <property type="match status" value="1"/>
</dbReference>
<evidence type="ECO:0000259" key="1">
    <source>
        <dbReference type="Pfam" id="PF07110"/>
    </source>
</evidence>
<dbReference type="Gene3D" id="3.30.70.100">
    <property type="match status" value="1"/>
</dbReference>
<dbReference type="SUPFAM" id="SSF54909">
    <property type="entry name" value="Dimeric alpha+beta barrel"/>
    <property type="match status" value="1"/>
</dbReference>
<dbReference type="OrthoDB" id="5294870at2"/>
<reference evidence="2 3" key="1">
    <citation type="submission" date="2019-08" db="EMBL/GenBank/DDBJ databases">
        <title>Bacillus genomes from the desert of Cuatro Cienegas, Coahuila.</title>
        <authorList>
            <person name="Olmedo-Alvarez G."/>
        </authorList>
    </citation>
    <scope>NUCLEOTIDE SEQUENCE [LARGE SCALE GENOMIC DNA]</scope>
    <source>
        <strain evidence="2 3">CH451a_14T</strain>
    </source>
</reference>
<comment type="caution">
    <text evidence="2">The sequence shown here is derived from an EMBL/GenBank/DDBJ whole genome shotgun (WGS) entry which is preliminary data.</text>
</comment>
<dbReference type="Proteomes" id="UP000325054">
    <property type="component" value="Unassembled WGS sequence"/>
</dbReference>
<sequence length="102" mass="11784">MKMAKIIVTYDQSKDQEGFDKHYHEVHVPLVQKVPNLIGAEVHRVLQTMYTEEKLYLIAQLQFENPEVLMQSLATPEFQEVQGDVKNLVTYLNKPPVVAIMD</sequence>
<organism evidence="2 3">
    <name type="scientific">Rossellomorea aquimaris</name>
    <dbReference type="NCBI Taxonomy" id="189382"/>
    <lineage>
        <taxon>Bacteria</taxon>
        <taxon>Bacillati</taxon>
        <taxon>Bacillota</taxon>
        <taxon>Bacilli</taxon>
        <taxon>Bacillales</taxon>
        <taxon>Bacillaceae</taxon>
        <taxon>Rossellomorea</taxon>
    </lineage>
</organism>
<dbReference type="EMBL" id="VTEW01000015">
    <property type="protein sequence ID" value="TYS75775.1"/>
    <property type="molecule type" value="Genomic_DNA"/>
</dbReference>
<dbReference type="InterPro" id="IPR011008">
    <property type="entry name" value="Dimeric_a/b-barrel"/>
</dbReference>
<dbReference type="InterPro" id="IPR009799">
    <property type="entry name" value="EthD_dom"/>
</dbReference>
<protein>
    <submittedName>
        <fullName evidence="2">EthD family reductase</fullName>
    </submittedName>
</protein>
<dbReference type="GO" id="GO:0016491">
    <property type="term" value="F:oxidoreductase activity"/>
    <property type="evidence" value="ECO:0007669"/>
    <property type="project" value="InterPro"/>
</dbReference>
<evidence type="ECO:0000313" key="3">
    <source>
        <dbReference type="Proteomes" id="UP000325054"/>
    </source>
</evidence>
<dbReference type="Pfam" id="PF07110">
    <property type="entry name" value="EthD"/>
    <property type="match status" value="1"/>
</dbReference>
<gene>
    <name evidence="2" type="ORF">FZC80_16365</name>
</gene>
<proteinExistence type="predicted"/>
<evidence type="ECO:0000313" key="2">
    <source>
        <dbReference type="EMBL" id="TYS75775.1"/>
    </source>
</evidence>